<dbReference type="SUPFAM" id="SSF53756">
    <property type="entry name" value="UDP-Glycosyltransferase/glycogen phosphorylase"/>
    <property type="match status" value="1"/>
</dbReference>
<protein>
    <submittedName>
        <fullName evidence="3">Glycosyltransferase</fullName>
        <ecNumber evidence="3">2.4.-.-</ecNumber>
    </submittedName>
</protein>
<name>A0ABW0RT98_9BURK</name>
<comment type="caution">
    <text evidence="3">The sequence shown here is derived from an EMBL/GenBank/DDBJ whole genome shotgun (WGS) entry which is preliminary data.</text>
</comment>
<organism evidence="3 4">
    <name type="scientific">Massilia aerilata</name>
    <dbReference type="NCBI Taxonomy" id="453817"/>
    <lineage>
        <taxon>Bacteria</taxon>
        <taxon>Pseudomonadati</taxon>
        <taxon>Pseudomonadota</taxon>
        <taxon>Betaproteobacteria</taxon>
        <taxon>Burkholderiales</taxon>
        <taxon>Oxalobacteraceae</taxon>
        <taxon>Telluria group</taxon>
        <taxon>Massilia</taxon>
    </lineage>
</organism>
<dbReference type="InterPro" id="IPR028098">
    <property type="entry name" value="Glyco_trans_4-like_N"/>
</dbReference>
<dbReference type="GO" id="GO:0016757">
    <property type="term" value="F:glycosyltransferase activity"/>
    <property type="evidence" value="ECO:0007669"/>
    <property type="project" value="UniProtKB-KW"/>
</dbReference>
<evidence type="ECO:0000259" key="2">
    <source>
        <dbReference type="Pfam" id="PF13439"/>
    </source>
</evidence>
<gene>
    <name evidence="3" type="ORF">ACFPO9_05265</name>
</gene>
<feature type="domain" description="Glycosyltransferase subfamily 4-like N-terminal" evidence="2">
    <location>
        <begin position="12"/>
        <end position="168"/>
    </location>
</feature>
<dbReference type="Proteomes" id="UP001596086">
    <property type="component" value="Unassembled WGS sequence"/>
</dbReference>
<dbReference type="EC" id="2.4.-.-" evidence="3"/>
<feature type="domain" description="Glycosyl transferase family 1" evidence="1">
    <location>
        <begin position="176"/>
        <end position="341"/>
    </location>
</feature>
<keyword evidence="4" id="KW-1185">Reference proteome</keyword>
<evidence type="ECO:0000313" key="4">
    <source>
        <dbReference type="Proteomes" id="UP001596086"/>
    </source>
</evidence>
<dbReference type="PANTHER" id="PTHR12526">
    <property type="entry name" value="GLYCOSYLTRANSFERASE"/>
    <property type="match status" value="1"/>
</dbReference>
<dbReference type="Gene3D" id="3.40.50.2000">
    <property type="entry name" value="Glycogen Phosphorylase B"/>
    <property type="match status" value="2"/>
</dbReference>
<dbReference type="InterPro" id="IPR001296">
    <property type="entry name" value="Glyco_trans_1"/>
</dbReference>
<dbReference type="Pfam" id="PF00534">
    <property type="entry name" value="Glycos_transf_1"/>
    <property type="match status" value="1"/>
</dbReference>
<dbReference type="PANTHER" id="PTHR12526:SF630">
    <property type="entry name" value="GLYCOSYLTRANSFERASE"/>
    <property type="match status" value="1"/>
</dbReference>
<proteinExistence type="predicted"/>
<keyword evidence="3" id="KW-0328">Glycosyltransferase</keyword>
<accession>A0ABW0RT98</accession>
<dbReference type="Pfam" id="PF13439">
    <property type="entry name" value="Glyco_transf_4"/>
    <property type="match status" value="1"/>
</dbReference>
<reference evidence="4" key="1">
    <citation type="journal article" date="2019" name="Int. J. Syst. Evol. Microbiol.">
        <title>The Global Catalogue of Microorganisms (GCM) 10K type strain sequencing project: providing services to taxonomists for standard genome sequencing and annotation.</title>
        <authorList>
            <consortium name="The Broad Institute Genomics Platform"/>
            <consortium name="The Broad Institute Genome Sequencing Center for Infectious Disease"/>
            <person name="Wu L."/>
            <person name="Ma J."/>
        </authorList>
    </citation>
    <scope>NUCLEOTIDE SEQUENCE [LARGE SCALE GENOMIC DNA]</scope>
    <source>
        <strain evidence="4">CGMCC 4.5798</strain>
    </source>
</reference>
<dbReference type="RefSeq" id="WP_379768123.1">
    <property type="nucleotide sequence ID" value="NZ_JBHSMZ010000004.1"/>
</dbReference>
<sequence>MKIALIITGLGMGGAENQVASLCDYYAAKNHSILLISLTGETVVKPTSQVVRVAPLNMKKNIFSFISAYLMALRLIREFSPDVVHSHMIHANLFARLLRLVQPMQRLICTAHNSNEGGKLRMLAYRYTDNLADITTNVSHDSVNQFIVKKAAPLRKIIAVHNGIDCERFRFEWSIRQKTRRDLNLAEDIHVFFAVGRFADAKDYPNLFSAFSTIARSHKNCVLMIAGSGGNQAFFEAKARELGLANRIHFLGLRRDVFELMNAADTFVLSSAWEGLPLVVGEAMACERVVVSTNAGGVKDFAGDNAFVVPIRDSFALSEAMGNALMLSPEERRQRGSAGRKKIVELYSLRRIAEQWLEMYDTNSDLAERFFSKEESAVMNHPDSRLVD</sequence>
<keyword evidence="3" id="KW-0808">Transferase</keyword>
<evidence type="ECO:0000259" key="1">
    <source>
        <dbReference type="Pfam" id="PF00534"/>
    </source>
</evidence>
<dbReference type="EMBL" id="JBHSMZ010000004">
    <property type="protein sequence ID" value="MFC5547917.1"/>
    <property type="molecule type" value="Genomic_DNA"/>
</dbReference>
<evidence type="ECO:0000313" key="3">
    <source>
        <dbReference type="EMBL" id="MFC5547917.1"/>
    </source>
</evidence>